<evidence type="ECO:0000313" key="2">
    <source>
        <dbReference type="EMBL" id="GMF34384.1"/>
    </source>
</evidence>
<dbReference type="EMBL" id="BSXT01000805">
    <property type="protein sequence ID" value="GMF34384.1"/>
    <property type="molecule type" value="Genomic_DNA"/>
</dbReference>
<evidence type="ECO:0000313" key="3">
    <source>
        <dbReference type="Proteomes" id="UP001165121"/>
    </source>
</evidence>
<comment type="caution">
    <text evidence="2">The sequence shown here is derived from an EMBL/GenBank/DDBJ whole genome shotgun (WGS) entry which is preliminary data.</text>
</comment>
<feature type="compositionally biased region" description="Basic and acidic residues" evidence="1">
    <location>
        <begin position="334"/>
        <end position="352"/>
    </location>
</feature>
<protein>
    <submittedName>
        <fullName evidence="2">Unnamed protein product</fullName>
    </submittedName>
</protein>
<evidence type="ECO:0000256" key="1">
    <source>
        <dbReference type="SAM" id="MobiDB-lite"/>
    </source>
</evidence>
<name>A0A9W6X9Q7_9STRA</name>
<dbReference type="Proteomes" id="UP001165121">
    <property type="component" value="Unassembled WGS sequence"/>
</dbReference>
<feature type="region of interest" description="Disordered" evidence="1">
    <location>
        <begin position="321"/>
        <end position="353"/>
    </location>
</feature>
<sequence length="461" mass="50041">MVNTASCRKTSNSQNATFPAFSGASVRSASALTVESAKMTTTSGATPTPSVQSAGNIATRPGIVVNASSNSVKVSTNTPVKNAKPFAMSDVTTWSIQRARQIRKTDFKRFVKLHNYFTAKDDALARPINSKASANRENVDHWVRSVLNPRTLACIQDTQETQQALLALIIVSAALTKYGEQELVRRNSFGEMDIVISARFGPKTHQTKPHSVGASYVLRLVLGLAPEKRAACQILREILNLDNSSSLVLVPTSKGLNLISAKKAPKADEWTKLSQCKIEHMAKQAQSTKFQEAMLQLGGQHLYDTIRTQLIQIGGVWGPSQDKPALQNKNPVENNRKTEKGAEHRKEQRVKNADCQARSADKYLPLEAAKWTQIPPPAPVSKKLATGVLPTNKELIENATATKATRFKNVIPLKMAQLMGAWAGPIPASIILGRPGAIVRSIPTTPSRLGTGGRVVLSRAF</sequence>
<organism evidence="2 3">
    <name type="scientific">Phytophthora fragariaefolia</name>
    <dbReference type="NCBI Taxonomy" id="1490495"/>
    <lineage>
        <taxon>Eukaryota</taxon>
        <taxon>Sar</taxon>
        <taxon>Stramenopiles</taxon>
        <taxon>Oomycota</taxon>
        <taxon>Peronosporomycetes</taxon>
        <taxon>Peronosporales</taxon>
        <taxon>Peronosporaceae</taxon>
        <taxon>Phytophthora</taxon>
    </lineage>
</organism>
<accession>A0A9W6X9Q7</accession>
<keyword evidence="3" id="KW-1185">Reference proteome</keyword>
<proteinExistence type="predicted"/>
<gene>
    <name evidence="2" type="ORF">Pfra01_000882500</name>
</gene>
<reference evidence="2" key="1">
    <citation type="submission" date="2023-04" db="EMBL/GenBank/DDBJ databases">
        <title>Phytophthora fragariaefolia NBRC 109709.</title>
        <authorList>
            <person name="Ichikawa N."/>
            <person name="Sato H."/>
            <person name="Tonouchi N."/>
        </authorList>
    </citation>
    <scope>NUCLEOTIDE SEQUENCE</scope>
    <source>
        <strain evidence="2">NBRC 109709</strain>
    </source>
</reference>
<dbReference type="OrthoDB" id="128007at2759"/>
<dbReference type="AlphaFoldDB" id="A0A9W6X9Q7"/>